<dbReference type="PROSITE" id="PS00092">
    <property type="entry name" value="N6_MTASE"/>
    <property type="match status" value="1"/>
</dbReference>
<dbReference type="InterPro" id="IPR050210">
    <property type="entry name" value="tRNA_Adenine-N(6)_MTase"/>
</dbReference>
<protein>
    <recommendedName>
        <fullName evidence="1">Methyltransferase small domain-containing protein</fullName>
    </recommendedName>
</protein>
<feature type="domain" description="Methyltransferase small" evidence="1">
    <location>
        <begin position="45"/>
        <end position="142"/>
    </location>
</feature>
<dbReference type="GO" id="GO:0008757">
    <property type="term" value="F:S-adenosylmethionine-dependent methyltransferase activity"/>
    <property type="evidence" value="ECO:0007669"/>
    <property type="project" value="UniProtKB-ARBA"/>
</dbReference>
<gene>
    <name evidence="2" type="ORF">FC43_GL002029</name>
</gene>
<dbReference type="SUPFAM" id="SSF53335">
    <property type="entry name" value="S-adenosyl-L-methionine-dependent methyltransferases"/>
    <property type="match status" value="1"/>
</dbReference>
<dbReference type="GO" id="GO:0032259">
    <property type="term" value="P:methylation"/>
    <property type="evidence" value="ECO:0007669"/>
    <property type="project" value="InterPro"/>
</dbReference>
<dbReference type="GO" id="GO:0008170">
    <property type="term" value="F:N-methyltransferase activity"/>
    <property type="evidence" value="ECO:0007669"/>
    <property type="project" value="UniProtKB-ARBA"/>
</dbReference>
<evidence type="ECO:0000313" key="2">
    <source>
        <dbReference type="EMBL" id="KRL92373.1"/>
    </source>
</evidence>
<dbReference type="EMBL" id="AZFK01000005">
    <property type="protein sequence ID" value="KRL92373.1"/>
    <property type="molecule type" value="Genomic_DNA"/>
</dbReference>
<dbReference type="Proteomes" id="UP000050816">
    <property type="component" value="Unassembled WGS sequence"/>
</dbReference>
<dbReference type="InterPro" id="IPR007848">
    <property type="entry name" value="Small_mtfrase_dom"/>
</dbReference>
<sequence length="258" mass="28422">MQASGGKMNEEALLKANERIDALSAQGIRIIQSPEVFAFSLDAVLLADFVRPNRKSKLQTVDLCAGNGAIGLFLNRKLGGHITEVELQMRLADMAERSVALNQLTERYTVINADVKDIYEYLSKDSADIVVCNPPYFKDLPTSEKNPNPHLALARHEIAIDLAGIVAKMSGLLKMNGKAYLVHRPERLAEILTTFSQYRLAPKRLRLVYPKAGRDANMVLIEAIKDGKAGGLKVVPPLVVADQVGNYRPEVQAMLHAH</sequence>
<dbReference type="PATRIC" id="fig|1423760.3.peg.2129"/>
<dbReference type="Pfam" id="PF05175">
    <property type="entry name" value="MTS"/>
    <property type="match status" value="1"/>
</dbReference>
<evidence type="ECO:0000313" key="3">
    <source>
        <dbReference type="Proteomes" id="UP000050816"/>
    </source>
</evidence>
<dbReference type="CDD" id="cd02440">
    <property type="entry name" value="AdoMet_MTases"/>
    <property type="match status" value="1"/>
</dbReference>
<dbReference type="AlphaFoldDB" id="A0A0R1UN25"/>
<comment type="caution">
    <text evidence="2">The sequence shown here is derived from an EMBL/GenBank/DDBJ whole genome shotgun (WGS) entry which is preliminary data.</text>
</comment>
<dbReference type="PANTHER" id="PTHR47739:SF1">
    <property type="entry name" value="TRNA1(VAL) (ADENINE(37)-N6)-METHYLTRANSFERASE"/>
    <property type="match status" value="1"/>
</dbReference>
<dbReference type="Gene3D" id="3.40.50.150">
    <property type="entry name" value="Vaccinia Virus protein VP39"/>
    <property type="match status" value="1"/>
</dbReference>
<dbReference type="InterPro" id="IPR002052">
    <property type="entry name" value="DNA_methylase_N6_adenine_CS"/>
</dbReference>
<dbReference type="PANTHER" id="PTHR47739">
    <property type="entry name" value="TRNA1(VAL) (ADENINE(37)-N6)-METHYLTRANSFERASE"/>
    <property type="match status" value="1"/>
</dbReference>
<proteinExistence type="predicted"/>
<evidence type="ECO:0000259" key="1">
    <source>
        <dbReference type="Pfam" id="PF05175"/>
    </source>
</evidence>
<organism evidence="2 3">
    <name type="scientific">Limosilactobacillus ingluviei DSM 15946</name>
    <dbReference type="NCBI Taxonomy" id="1423760"/>
    <lineage>
        <taxon>Bacteria</taxon>
        <taxon>Bacillati</taxon>
        <taxon>Bacillota</taxon>
        <taxon>Bacilli</taxon>
        <taxon>Lactobacillales</taxon>
        <taxon>Lactobacillaceae</taxon>
        <taxon>Limosilactobacillus</taxon>
    </lineage>
</organism>
<dbReference type="InterPro" id="IPR029063">
    <property type="entry name" value="SAM-dependent_MTases_sf"/>
</dbReference>
<dbReference type="GO" id="GO:0003676">
    <property type="term" value="F:nucleic acid binding"/>
    <property type="evidence" value="ECO:0007669"/>
    <property type="project" value="InterPro"/>
</dbReference>
<reference evidence="2 3" key="1">
    <citation type="journal article" date="2015" name="Genome Announc.">
        <title>Expanding the biotechnology potential of lactobacilli through comparative genomics of 213 strains and associated genera.</title>
        <authorList>
            <person name="Sun Z."/>
            <person name="Harris H.M."/>
            <person name="McCann A."/>
            <person name="Guo C."/>
            <person name="Argimon S."/>
            <person name="Zhang W."/>
            <person name="Yang X."/>
            <person name="Jeffery I.B."/>
            <person name="Cooney J.C."/>
            <person name="Kagawa T.F."/>
            <person name="Liu W."/>
            <person name="Song Y."/>
            <person name="Salvetti E."/>
            <person name="Wrobel A."/>
            <person name="Rasinkangas P."/>
            <person name="Parkhill J."/>
            <person name="Rea M.C."/>
            <person name="O'Sullivan O."/>
            <person name="Ritari J."/>
            <person name="Douillard F.P."/>
            <person name="Paul Ross R."/>
            <person name="Yang R."/>
            <person name="Briner A.E."/>
            <person name="Felis G.E."/>
            <person name="de Vos W.M."/>
            <person name="Barrangou R."/>
            <person name="Klaenhammer T.R."/>
            <person name="Caufield P.W."/>
            <person name="Cui Y."/>
            <person name="Zhang H."/>
            <person name="O'Toole P.W."/>
        </authorList>
    </citation>
    <scope>NUCLEOTIDE SEQUENCE [LARGE SCALE GENOMIC DNA]</scope>
    <source>
        <strain evidence="2 3">DSM 15946</strain>
    </source>
</reference>
<name>A0A0R1UN25_9LACO</name>
<accession>A0A0R1UN25</accession>